<dbReference type="Pfam" id="PF08241">
    <property type="entry name" value="Methyltransf_11"/>
    <property type="match status" value="1"/>
</dbReference>
<dbReference type="InterPro" id="IPR029063">
    <property type="entry name" value="SAM-dependent_MTases_sf"/>
</dbReference>
<accession>A0A3B1C3D1</accession>
<dbReference type="InterPro" id="IPR013216">
    <property type="entry name" value="Methyltransf_11"/>
</dbReference>
<dbReference type="EMBL" id="UOGA01000145">
    <property type="protein sequence ID" value="VAX19093.1"/>
    <property type="molecule type" value="Genomic_DNA"/>
</dbReference>
<gene>
    <name evidence="2" type="ORF">MNBD_NITROSPINAE04-1795</name>
</gene>
<dbReference type="SUPFAM" id="SSF53335">
    <property type="entry name" value="S-adenosyl-L-methionine-dependent methyltransferases"/>
    <property type="match status" value="1"/>
</dbReference>
<organism evidence="2">
    <name type="scientific">hydrothermal vent metagenome</name>
    <dbReference type="NCBI Taxonomy" id="652676"/>
    <lineage>
        <taxon>unclassified sequences</taxon>
        <taxon>metagenomes</taxon>
        <taxon>ecological metagenomes</taxon>
    </lineage>
</organism>
<sequence>MPPKKTGGIELGKIPFNGRSFEEYCAIFDIAPEYLENKTVLDVAGGPSSFTAQARKYCRGSFACDPSYGRSADDLLKTGLDDIAEIREKIEPVLDMYKWDFYKSPDNLRVIRETTLKSFIADYSSRAGRVKYVTGELPWLPFADNSFDLVLCSHFLFLFSGRLGYDFHLESIKELARVSCGEVRVFPMVGLDTKPYAKMSALLDDLEKAGIAIEIRKIAFEFQRGANRTLVAGR</sequence>
<dbReference type="AlphaFoldDB" id="A0A3B1C3D1"/>
<evidence type="ECO:0000259" key="1">
    <source>
        <dbReference type="Pfam" id="PF08241"/>
    </source>
</evidence>
<dbReference type="GO" id="GO:0008757">
    <property type="term" value="F:S-adenosylmethionine-dependent methyltransferase activity"/>
    <property type="evidence" value="ECO:0007669"/>
    <property type="project" value="InterPro"/>
</dbReference>
<reference evidence="2" key="1">
    <citation type="submission" date="2018-06" db="EMBL/GenBank/DDBJ databases">
        <authorList>
            <person name="Zhirakovskaya E."/>
        </authorList>
    </citation>
    <scope>NUCLEOTIDE SEQUENCE</scope>
</reference>
<feature type="domain" description="Methyltransferase type 11" evidence="1">
    <location>
        <begin position="126"/>
        <end position="178"/>
    </location>
</feature>
<evidence type="ECO:0000313" key="2">
    <source>
        <dbReference type="EMBL" id="VAX19093.1"/>
    </source>
</evidence>
<protein>
    <recommendedName>
        <fullName evidence="1">Methyltransferase type 11 domain-containing protein</fullName>
    </recommendedName>
</protein>
<dbReference type="Gene3D" id="3.40.50.150">
    <property type="entry name" value="Vaccinia Virus protein VP39"/>
    <property type="match status" value="1"/>
</dbReference>
<name>A0A3B1C3D1_9ZZZZ</name>
<proteinExistence type="predicted"/>